<comment type="caution">
    <text evidence="1">The sequence shown here is derived from an EMBL/GenBank/DDBJ whole genome shotgun (WGS) entry which is preliminary data.</text>
</comment>
<evidence type="ECO:0000313" key="1">
    <source>
        <dbReference type="EMBL" id="KAJ7332256.1"/>
    </source>
</evidence>
<gene>
    <name evidence="1" type="ORF">JRQ81_014436</name>
</gene>
<evidence type="ECO:0000313" key="2">
    <source>
        <dbReference type="Proteomes" id="UP001142489"/>
    </source>
</evidence>
<keyword evidence="2" id="KW-1185">Reference proteome</keyword>
<sequence>MVFDYDSAKKASSYMWWTFGGSGVVCGHNSQIPPDLYPPSSQAGFSKVRKVFNKSSQQEAGRGRGRGWRNWRLPCCDNRVHPVVESVARIIEVLPPAAMVPAAGGERVSPATTRHSLAASVQSVGDSVGKNICPADEDDVLSSIMTQAVHAKQDSPNEQAQHMYLAHILTACL</sequence>
<dbReference type="Proteomes" id="UP001142489">
    <property type="component" value="Unassembled WGS sequence"/>
</dbReference>
<dbReference type="EMBL" id="JAPFRF010000005">
    <property type="protein sequence ID" value="KAJ7332256.1"/>
    <property type="molecule type" value="Genomic_DNA"/>
</dbReference>
<proteinExistence type="predicted"/>
<name>A0A9Q0XXB6_9SAUR</name>
<reference evidence="1" key="1">
    <citation type="journal article" date="2023" name="DNA Res.">
        <title>Chromosome-level genome assembly of Phrynocephalus forsythii using third-generation DNA sequencing and Hi-C analysis.</title>
        <authorList>
            <person name="Qi Y."/>
            <person name="Zhao W."/>
            <person name="Zhao Y."/>
            <person name="Niu C."/>
            <person name="Cao S."/>
            <person name="Zhang Y."/>
        </authorList>
    </citation>
    <scope>NUCLEOTIDE SEQUENCE</scope>
    <source>
        <tissue evidence="1">Muscle</tissue>
    </source>
</reference>
<protein>
    <submittedName>
        <fullName evidence="1">Uncharacterized protein</fullName>
    </submittedName>
</protein>
<dbReference type="AlphaFoldDB" id="A0A9Q0XXB6"/>
<organism evidence="1 2">
    <name type="scientific">Phrynocephalus forsythii</name>
    <dbReference type="NCBI Taxonomy" id="171643"/>
    <lineage>
        <taxon>Eukaryota</taxon>
        <taxon>Metazoa</taxon>
        <taxon>Chordata</taxon>
        <taxon>Craniata</taxon>
        <taxon>Vertebrata</taxon>
        <taxon>Euteleostomi</taxon>
        <taxon>Lepidosauria</taxon>
        <taxon>Squamata</taxon>
        <taxon>Bifurcata</taxon>
        <taxon>Unidentata</taxon>
        <taxon>Episquamata</taxon>
        <taxon>Toxicofera</taxon>
        <taxon>Iguania</taxon>
        <taxon>Acrodonta</taxon>
        <taxon>Agamidae</taxon>
        <taxon>Agaminae</taxon>
        <taxon>Phrynocephalus</taxon>
    </lineage>
</organism>
<accession>A0A9Q0XXB6</accession>